<dbReference type="Pfam" id="PF19407">
    <property type="entry name" value="DUF5979"/>
    <property type="match status" value="4"/>
</dbReference>
<dbReference type="InterPro" id="IPR046022">
    <property type="entry name" value="DUF5979"/>
</dbReference>
<proteinExistence type="predicted"/>
<keyword evidence="10" id="KW-1185">Reference proteome</keyword>
<evidence type="ECO:0000259" key="8">
    <source>
        <dbReference type="Pfam" id="PF25548"/>
    </source>
</evidence>
<feature type="domain" description="DUF5979" evidence="7">
    <location>
        <begin position="588"/>
        <end position="680"/>
    </location>
</feature>
<evidence type="ECO:0000256" key="5">
    <source>
        <dbReference type="ARBA" id="ARBA00023088"/>
    </source>
</evidence>
<dbReference type="AlphaFoldDB" id="A0A1Q5PTA6"/>
<keyword evidence="5" id="KW-0572">Peptidoglycan-anchor</keyword>
<protein>
    <recommendedName>
        <fullName evidence="11">Peptidase</fullName>
    </recommendedName>
</protein>
<dbReference type="SUPFAM" id="SSF49401">
    <property type="entry name" value="Bacterial adhesins"/>
    <property type="match status" value="1"/>
</dbReference>
<evidence type="ECO:0000313" key="10">
    <source>
        <dbReference type="Proteomes" id="UP000185612"/>
    </source>
</evidence>
<feature type="domain" description="DUF5979" evidence="7">
    <location>
        <begin position="488"/>
        <end position="582"/>
    </location>
</feature>
<comment type="caution">
    <text evidence="9">The sequence shown here is derived from an EMBL/GenBank/DDBJ whole genome shotgun (WGS) entry which is preliminary data.</text>
</comment>
<keyword evidence="2" id="KW-0134">Cell wall</keyword>
<feature type="domain" description="DUF5979" evidence="7">
    <location>
        <begin position="686"/>
        <end position="777"/>
    </location>
</feature>
<feature type="domain" description="DUF5979" evidence="7">
    <location>
        <begin position="355"/>
        <end position="480"/>
    </location>
</feature>
<feature type="non-terminal residue" evidence="9">
    <location>
        <position position="819"/>
    </location>
</feature>
<feature type="signal peptide" evidence="6">
    <location>
        <begin position="1"/>
        <end position="23"/>
    </location>
</feature>
<dbReference type="EMBL" id="MQVS01000021">
    <property type="protein sequence ID" value="OKL50709.1"/>
    <property type="molecule type" value="Genomic_DNA"/>
</dbReference>
<feature type="domain" description="DUF7926" evidence="8">
    <location>
        <begin position="182"/>
        <end position="351"/>
    </location>
</feature>
<evidence type="ECO:0000256" key="3">
    <source>
        <dbReference type="ARBA" id="ARBA00022525"/>
    </source>
</evidence>
<evidence type="ECO:0000259" key="7">
    <source>
        <dbReference type="Pfam" id="PF19407"/>
    </source>
</evidence>
<evidence type="ECO:0000256" key="2">
    <source>
        <dbReference type="ARBA" id="ARBA00022512"/>
    </source>
</evidence>
<dbReference type="Gene3D" id="2.60.40.1280">
    <property type="match status" value="1"/>
</dbReference>
<dbReference type="Gene3D" id="2.60.40.740">
    <property type="match status" value="1"/>
</dbReference>
<dbReference type="Pfam" id="PF25548">
    <property type="entry name" value="DUF7926"/>
    <property type="match status" value="1"/>
</dbReference>
<gene>
    <name evidence="9" type="ORF">BSZ40_11100</name>
</gene>
<name>A0A1Q5PTA6_9ACTO</name>
<dbReference type="InParanoid" id="A0A1Q5PTA6"/>
<evidence type="ECO:0000313" key="9">
    <source>
        <dbReference type="EMBL" id="OKL50709.1"/>
    </source>
</evidence>
<dbReference type="STRING" id="52770.BSZ40_11100"/>
<evidence type="ECO:0000256" key="1">
    <source>
        <dbReference type="ARBA" id="ARBA00004191"/>
    </source>
</evidence>
<organism evidence="9 10">
    <name type="scientific">Buchananella hordeovulneris</name>
    <dbReference type="NCBI Taxonomy" id="52770"/>
    <lineage>
        <taxon>Bacteria</taxon>
        <taxon>Bacillati</taxon>
        <taxon>Actinomycetota</taxon>
        <taxon>Actinomycetes</taxon>
        <taxon>Actinomycetales</taxon>
        <taxon>Actinomycetaceae</taxon>
        <taxon>Buchananella</taxon>
    </lineage>
</organism>
<reference evidence="10" key="1">
    <citation type="submission" date="2016-12" db="EMBL/GenBank/DDBJ databases">
        <authorList>
            <person name="Meng X."/>
        </authorList>
    </citation>
    <scope>NUCLEOTIDE SEQUENCE [LARGE SCALE GENOMIC DNA]</scope>
    <source>
        <strain evidence="10">DSM 20732</strain>
    </source>
</reference>
<evidence type="ECO:0000256" key="4">
    <source>
        <dbReference type="ARBA" id="ARBA00022729"/>
    </source>
</evidence>
<dbReference type="InterPro" id="IPR008966">
    <property type="entry name" value="Adhesion_dom_sf"/>
</dbReference>
<keyword evidence="4 6" id="KW-0732">Signal</keyword>
<sequence length="819" mass="86337">MAGLATLAMSIGLGVVAAPAAHAAPNPNIGVQITSFMRSDANGVTSAGAVRVDEVAKLEFSWTGERANIQAQDSFAIEYAPYFNARVAGQRYPMTVPVNGVQTEVGTCEVAKTVFTCTFSDKVTELRQQGFDTFKGTGSVLLVAKQATKTETVEMKLNEQGTAVDLPGTGGIGEKAAATFNPVKLAKYATPIAEGAIRVNWNISFHLDDINKHRQAAGLAPLPTDGSVSTLKLTDRLGPGQTLPDAMALVMRTRENPAKAVVIAENGKLGGDYQLEVVYNEDKTQAEIVITGPFSLDSNYVLSYSAPITDAPAVPGLKYKNDVELKDADYRVSGERYLTESFSITVEMKPGFGGFDITKFVDGDAATSVAKGTKFTVNVDYSLPAGSTVETYNDWVAPGQVNAQRNGGTATFEVKLGAKTPFPGTFPQGTTVTLSEDPQSANPGVRGGVWEEPVFKRGRTEGPTFQVENQKSTALSLDNAVSIPKGTFHVTKTVQGDKGKAAQKDFRFAYNCAGTAGELTVRADGQPVASQQQFPVGTQCTITEVADSAQLDGFNLQVPSAKTVTIESATTPVVAAFENVYTAKVGKFKVVKTVTGAQAPADKQFRFTYTCGADSGALETSAGGAGVESPQFPLGTKCTITEDQEAAQLAGYTLTGPAAQEVTIASETEPVVATFENVYAQKVGKFAVTKNVTGVQLAQPRTYQFDYTCGATSGTLEVPFPGPAVNSPAFPLGTVCTVQEKVDSAQLDGYSLQAPAAQEVTIASETDTPTLTFTNAYSQLTGKFSVVKSVVGVVVPGDREFVFDYVCGADRGSLSVRAD</sequence>
<comment type="subcellular location">
    <subcellularLocation>
        <location evidence="1">Secreted</location>
        <location evidence="1">Cell wall</location>
    </subcellularLocation>
</comment>
<keyword evidence="3" id="KW-0964">Secreted</keyword>
<accession>A0A1Q5PTA6</accession>
<dbReference type="GO" id="GO:0007155">
    <property type="term" value="P:cell adhesion"/>
    <property type="evidence" value="ECO:0007669"/>
    <property type="project" value="InterPro"/>
</dbReference>
<dbReference type="InterPro" id="IPR057686">
    <property type="entry name" value="DUF7926"/>
</dbReference>
<evidence type="ECO:0000256" key="6">
    <source>
        <dbReference type="SAM" id="SignalP"/>
    </source>
</evidence>
<evidence type="ECO:0008006" key="11">
    <source>
        <dbReference type="Google" id="ProtNLM"/>
    </source>
</evidence>
<dbReference type="InterPro" id="IPR011252">
    <property type="entry name" value="Fibrogen-bd_dom1"/>
</dbReference>
<dbReference type="Proteomes" id="UP000185612">
    <property type="component" value="Unassembled WGS sequence"/>
</dbReference>
<feature type="chain" id="PRO_5012705219" description="Peptidase" evidence="6">
    <location>
        <begin position="24"/>
        <end position="819"/>
    </location>
</feature>